<keyword evidence="1" id="KW-0812">Transmembrane</keyword>
<evidence type="ECO:0000313" key="2">
    <source>
        <dbReference type="EMBL" id="MTH29279.1"/>
    </source>
</evidence>
<feature type="transmembrane region" description="Helical" evidence="1">
    <location>
        <begin position="110"/>
        <end position="128"/>
    </location>
</feature>
<feature type="transmembrane region" description="Helical" evidence="1">
    <location>
        <begin position="80"/>
        <end position="98"/>
    </location>
</feature>
<dbReference type="Pfam" id="PF12650">
    <property type="entry name" value="DUF3784"/>
    <property type="match status" value="1"/>
</dbReference>
<organism evidence="2 3">
    <name type="scientific">Myroides pelagicus</name>
    <dbReference type="NCBI Taxonomy" id="270914"/>
    <lineage>
        <taxon>Bacteria</taxon>
        <taxon>Pseudomonadati</taxon>
        <taxon>Bacteroidota</taxon>
        <taxon>Flavobacteriia</taxon>
        <taxon>Flavobacteriales</taxon>
        <taxon>Flavobacteriaceae</taxon>
        <taxon>Myroides</taxon>
    </lineage>
</organism>
<dbReference type="InterPro" id="IPR017259">
    <property type="entry name" value="UCP037672"/>
</dbReference>
<name>A0A7K1GL66_9FLAO</name>
<dbReference type="Proteomes" id="UP000488936">
    <property type="component" value="Unassembled WGS sequence"/>
</dbReference>
<sequence length="130" mass="14639">MEPFIVIGLLYVGISYFLTPDNADGLLAGYNTMSDERKKLYDIASMVKALNLTMRYTGIFIGVFGTLTIILEWFIVAQSILLIGAIVPLMSANVYTRLKYSKDPMRWYDWILPLAISIGSIVLTYLTITN</sequence>
<comment type="caution">
    <text evidence="2">The sequence shown here is derived from an EMBL/GenBank/DDBJ whole genome shotgun (WGS) entry which is preliminary data.</text>
</comment>
<protein>
    <submittedName>
        <fullName evidence="2">DUF3784 domain-containing protein</fullName>
    </submittedName>
</protein>
<dbReference type="EMBL" id="WMJY01000008">
    <property type="protein sequence ID" value="MTH29279.1"/>
    <property type="molecule type" value="Genomic_DNA"/>
</dbReference>
<keyword evidence="3" id="KW-1185">Reference proteome</keyword>
<evidence type="ECO:0000256" key="1">
    <source>
        <dbReference type="SAM" id="Phobius"/>
    </source>
</evidence>
<evidence type="ECO:0000313" key="3">
    <source>
        <dbReference type="Proteomes" id="UP000488936"/>
    </source>
</evidence>
<proteinExistence type="predicted"/>
<keyword evidence="1" id="KW-1133">Transmembrane helix</keyword>
<accession>A0A7K1GL66</accession>
<reference evidence="2 3" key="1">
    <citation type="journal article" date="2006" name="Int. J. Syst. Evol. Microbiol.">
        <title>Myroides pelagicus sp. nov., isolated from seawater in Thailand.</title>
        <authorList>
            <person name="Yoon J."/>
            <person name="Maneerat S."/>
            <person name="Kawai F."/>
            <person name="Yokota A."/>
        </authorList>
    </citation>
    <scope>NUCLEOTIDE SEQUENCE [LARGE SCALE GENOMIC DNA]</scope>
    <source>
        <strain evidence="2 3">SM1T</strain>
    </source>
</reference>
<feature type="transmembrane region" description="Helical" evidence="1">
    <location>
        <begin position="56"/>
        <end position="74"/>
    </location>
</feature>
<gene>
    <name evidence="2" type="ORF">GJV77_05000</name>
</gene>
<dbReference type="RefSeq" id="WP_155035259.1">
    <property type="nucleotide sequence ID" value="NZ_JAYMMG010000027.1"/>
</dbReference>
<dbReference type="AlphaFoldDB" id="A0A7K1GL66"/>
<keyword evidence="1" id="KW-0472">Membrane</keyword>
<dbReference type="OrthoDB" id="954876at2"/>